<dbReference type="AlphaFoldDB" id="A0A413T5D1"/>
<protein>
    <submittedName>
        <fullName evidence="4">DNA-binding response regulator</fullName>
    </submittedName>
</protein>
<feature type="domain" description="Response regulatory" evidence="2">
    <location>
        <begin position="3"/>
        <end position="114"/>
    </location>
</feature>
<name>A0A413T5D1_9BACT</name>
<organism evidence="4 5">
    <name type="scientific">Phocaeicola coprophilus</name>
    <dbReference type="NCBI Taxonomy" id="387090"/>
    <lineage>
        <taxon>Bacteria</taxon>
        <taxon>Pseudomonadati</taxon>
        <taxon>Bacteroidota</taxon>
        <taxon>Bacteroidia</taxon>
        <taxon>Bacteroidales</taxon>
        <taxon>Bacteroidaceae</taxon>
        <taxon>Phocaeicola</taxon>
    </lineage>
</organism>
<keyword evidence="4" id="KW-0238">DNA-binding</keyword>
<dbReference type="InterPro" id="IPR007492">
    <property type="entry name" value="LytTR_DNA-bd_dom"/>
</dbReference>
<dbReference type="Pfam" id="PF00072">
    <property type="entry name" value="Response_reg"/>
    <property type="match status" value="1"/>
</dbReference>
<dbReference type="PROSITE" id="PS50930">
    <property type="entry name" value="HTH_LYTTR"/>
    <property type="match status" value="1"/>
</dbReference>
<dbReference type="GO" id="GO:0003677">
    <property type="term" value="F:DNA binding"/>
    <property type="evidence" value="ECO:0007669"/>
    <property type="project" value="UniProtKB-KW"/>
</dbReference>
<dbReference type="PANTHER" id="PTHR37299">
    <property type="entry name" value="TRANSCRIPTIONAL REGULATOR-RELATED"/>
    <property type="match status" value="1"/>
</dbReference>
<keyword evidence="1" id="KW-0597">Phosphoprotein</keyword>
<dbReference type="InterPro" id="IPR001789">
    <property type="entry name" value="Sig_transdc_resp-reg_receiver"/>
</dbReference>
<dbReference type="InterPro" id="IPR046947">
    <property type="entry name" value="LytR-like"/>
</dbReference>
<dbReference type="SUPFAM" id="SSF52172">
    <property type="entry name" value="CheY-like"/>
    <property type="match status" value="1"/>
</dbReference>
<gene>
    <name evidence="4" type="ORF">DW921_00750</name>
</gene>
<dbReference type="PANTHER" id="PTHR37299:SF1">
    <property type="entry name" value="STAGE 0 SPORULATION PROTEIN A HOMOLOG"/>
    <property type="match status" value="1"/>
</dbReference>
<dbReference type="RefSeq" id="WP_118399831.1">
    <property type="nucleotide sequence ID" value="NZ_CABJGD010000001.1"/>
</dbReference>
<evidence type="ECO:0000259" key="3">
    <source>
        <dbReference type="PROSITE" id="PS50930"/>
    </source>
</evidence>
<evidence type="ECO:0000259" key="2">
    <source>
        <dbReference type="PROSITE" id="PS50110"/>
    </source>
</evidence>
<dbReference type="InterPro" id="IPR011006">
    <property type="entry name" value="CheY-like_superfamily"/>
</dbReference>
<sequence length="241" mass="27964">MMNCLIVDDEPLALAQLAGYISRIPFLKLIASCQDAHQASKVLASHTIDLLFVDINMPDLNGIEFVRSLPQAPMIIFTTAYSEYAIEGFRLNAVDYLMKPFDLGDCLKAAEKARKMYSMAHNTSQTQTDWDEKERTLFVKSEYKMIRINIDKIIYIESMSEYICIYLEDRNKPVITLNSLQKFSTLLPPYFMRVHRSYIVNLHQITEVSRFRILFGKDTYIPIGENYKEQFMAYIQHTGLL</sequence>
<accession>A0A413T5D1</accession>
<evidence type="ECO:0000313" key="5">
    <source>
        <dbReference type="Proteomes" id="UP000283855"/>
    </source>
</evidence>
<dbReference type="PROSITE" id="PS50110">
    <property type="entry name" value="RESPONSE_REGULATORY"/>
    <property type="match status" value="1"/>
</dbReference>
<evidence type="ECO:0000313" key="4">
    <source>
        <dbReference type="EMBL" id="RHA79021.1"/>
    </source>
</evidence>
<feature type="modified residue" description="4-aspartylphosphate" evidence="1">
    <location>
        <position position="54"/>
    </location>
</feature>
<comment type="caution">
    <text evidence="4">The sequence shown here is derived from an EMBL/GenBank/DDBJ whole genome shotgun (WGS) entry which is preliminary data.</text>
</comment>
<dbReference type="GO" id="GO:0000156">
    <property type="term" value="F:phosphorelay response regulator activity"/>
    <property type="evidence" value="ECO:0007669"/>
    <property type="project" value="InterPro"/>
</dbReference>
<dbReference type="SMART" id="SM00850">
    <property type="entry name" value="LytTR"/>
    <property type="match status" value="1"/>
</dbReference>
<proteinExistence type="predicted"/>
<feature type="domain" description="HTH LytTR-type" evidence="3">
    <location>
        <begin position="137"/>
        <end position="208"/>
    </location>
</feature>
<evidence type="ECO:0000256" key="1">
    <source>
        <dbReference type="PROSITE-ProRule" id="PRU00169"/>
    </source>
</evidence>
<dbReference type="Proteomes" id="UP000283855">
    <property type="component" value="Unassembled WGS sequence"/>
</dbReference>
<dbReference type="EMBL" id="QSFT01000001">
    <property type="protein sequence ID" value="RHA79021.1"/>
    <property type="molecule type" value="Genomic_DNA"/>
</dbReference>
<dbReference type="Gene3D" id="3.40.50.2300">
    <property type="match status" value="1"/>
</dbReference>
<dbReference type="Pfam" id="PF04397">
    <property type="entry name" value="LytTR"/>
    <property type="match status" value="1"/>
</dbReference>
<reference evidence="4 5" key="1">
    <citation type="submission" date="2018-08" db="EMBL/GenBank/DDBJ databases">
        <title>A genome reference for cultivated species of the human gut microbiota.</title>
        <authorList>
            <person name="Zou Y."/>
            <person name="Xue W."/>
            <person name="Luo G."/>
        </authorList>
    </citation>
    <scope>NUCLEOTIDE SEQUENCE [LARGE SCALE GENOMIC DNA]</scope>
    <source>
        <strain evidence="4 5">AM42-38</strain>
    </source>
</reference>
<dbReference type="SMART" id="SM00448">
    <property type="entry name" value="REC"/>
    <property type="match status" value="1"/>
</dbReference>
<dbReference type="Gene3D" id="2.40.50.1020">
    <property type="entry name" value="LytTr DNA-binding domain"/>
    <property type="match status" value="1"/>
</dbReference>